<dbReference type="InterPro" id="IPR009057">
    <property type="entry name" value="Homeodomain-like_sf"/>
</dbReference>
<reference evidence="2" key="1">
    <citation type="submission" date="2023-08" db="EMBL/GenBank/DDBJ databases">
        <title>Complete genome sequence of Sinorhizobium chiapanecum ITTG S70 isolated from Acaciella angustissima nodules in Chiapas-Mexico.</title>
        <authorList>
            <person name="Rincon-Rosales R."/>
            <person name="Rogel M.A."/>
            <person name="Rincon-Medina C.I."/>
            <person name="Guerrero G."/>
            <person name="Manzano-Gomez L.A."/>
            <person name="Lopez-Lopez A."/>
            <person name="Rincon Molina F.A."/>
            <person name="Martinez-Romero E."/>
        </authorList>
    </citation>
    <scope>NUCLEOTIDE SEQUENCE</scope>
    <source>
        <strain evidence="2">ITTG S70</strain>
        <plasmid evidence="2">pSchITTGS70d</plasmid>
    </source>
</reference>
<organism evidence="2 3">
    <name type="scientific">Sinorhizobium chiapasense</name>
    <dbReference type="NCBI Taxonomy" id="501572"/>
    <lineage>
        <taxon>Bacteria</taxon>
        <taxon>Pseudomonadati</taxon>
        <taxon>Pseudomonadota</taxon>
        <taxon>Alphaproteobacteria</taxon>
        <taxon>Hyphomicrobiales</taxon>
        <taxon>Rhizobiaceae</taxon>
        <taxon>Sinorhizobium/Ensifer group</taxon>
        <taxon>Sinorhizobium</taxon>
    </lineage>
</organism>
<name>A0ABZ2BN63_9HYPH</name>
<dbReference type="PANTHER" id="PTHR30514">
    <property type="entry name" value="GLUCOKINASE"/>
    <property type="match status" value="1"/>
</dbReference>
<geneLocation type="plasmid" evidence="2 3">
    <name>pSchITTGS70d</name>
</geneLocation>
<evidence type="ECO:0000259" key="1">
    <source>
        <dbReference type="PROSITE" id="PS51071"/>
    </source>
</evidence>
<evidence type="ECO:0000313" key="3">
    <source>
        <dbReference type="Proteomes" id="UP001432360"/>
    </source>
</evidence>
<proteinExistence type="predicted"/>
<dbReference type="EMBL" id="CP133152">
    <property type="protein sequence ID" value="WVT07284.1"/>
    <property type="molecule type" value="Genomic_DNA"/>
</dbReference>
<dbReference type="InterPro" id="IPR000281">
    <property type="entry name" value="HTH_RpiR"/>
</dbReference>
<accession>A0ABZ2BN63</accession>
<dbReference type="InterPro" id="IPR036388">
    <property type="entry name" value="WH-like_DNA-bd_sf"/>
</dbReference>
<dbReference type="PROSITE" id="PS51071">
    <property type="entry name" value="HTH_RPIR"/>
    <property type="match status" value="1"/>
</dbReference>
<dbReference type="Proteomes" id="UP001432360">
    <property type="component" value="Plasmid pSchITTGS70d"/>
</dbReference>
<dbReference type="Gene3D" id="1.10.10.10">
    <property type="entry name" value="Winged helix-like DNA-binding domain superfamily/Winged helix DNA-binding domain"/>
    <property type="match status" value="1"/>
</dbReference>
<protein>
    <submittedName>
        <fullName evidence="2">MurR/RpiR family transcriptional regulator</fullName>
    </submittedName>
</protein>
<dbReference type="RefSeq" id="WP_331376304.1">
    <property type="nucleotide sequence ID" value="NZ_CP133152.1"/>
</dbReference>
<dbReference type="SUPFAM" id="SSF46689">
    <property type="entry name" value="Homeodomain-like"/>
    <property type="match status" value="1"/>
</dbReference>
<feature type="domain" description="HTH rpiR-type" evidence="1">
    <location>
        <begin position="14"/>
        <end position="90"/>
    </location>
</feature>
<keyword evidence="2" id="KW-0614">Plasmid</keyword>
<keyword evidence="3" id="KW-1185">Reference proteome</keyword>
<sequence>MEKSRSRNPPKTLQELKCDIARRQITFPGTLDRVAREVIDRPEAAAFETAAMIARRCNVSASTVQRLARHLGLRTFADLKAVLREHVRDSSRRSSR</sequence>
<dbReference type="InterPro" id="IPR047640">
    <property type="entry name" value="RpiR-like"/>
</dbReference>
<dbReference type="PANTHER" id="PTHR30514:SF18">
    <property type="entry name" value="RPIR-FAMILY TRANSCRIPTIONAL REGULATOR"/>
    <property type="match status" value="1"/>
</dbReference>
<gene>
    <name evidence="2" type="ORF">RB548_31575</name>
</gene>
<dbReference type="Pfam" id="PF01418">
    <property type="entry name" value="HTH_6"/>
    <property type="match status" value="1"/>
</dbReference>
<evidence type="ECO:0000313" key="2">
    <source>
        <dbReference type="EMBL" id="WVT07284.1"/>
    </source>
</evidence>